<dbReference type="AlphaFoldDB" id="A0A9Q1BGQ1"/>
<dbReference type="EMBL" id="JAIZAY010000017">
    <property type="protein sequence ID" value="KAJ8025880.1"/>
    <property type="molecule type" value="Genomic_DNA"/>
</dbReference>
<evidence type="ECO:0000313" key="2">
    <source>
        <dbReference type="Proteomes" id="UP001152320"/>
    </source>
</evidence>
<gene>
    <name evidence="1" type="ORF">HOLleu_33571</name>
</gene>
<protein>
    <submittedName>
        <fullName evidence="1">Uncharacterized protein</fullName>
    </submittedName>
</protein>
<name>A0A9Q1BGQ1_HOLLE</name>
<comment type="caution">
    <text evidence="1">The sequence shown here is derived from an EMBL/GenBank/DDBJ whole genome shotgun (WGS) entry which is preliminary data.</text>
</comment>
<proteinExistence type="predicted"/>
<dbReference type="Proteomes" id="UP001152320">
    <property type="component" value="Chromosome 17"/>
</dbReference>
<evidence type="ECO:0000313" key="1">
    <source>
        <dbReference type="EMBL" id="KAJ8025880.1"/>
    </source>
</evidence>
<keyword evidence="2" id="KW-1185">Reference proteome</keyword>
<organism evidence="1 2">
    <name type="scientific">Holothuria leucospilota</name>
    <name type="common">Black long sea cucumber</name>
    <name type="synonym">Mertensiothuria leucospilota</name>
    <dbReference type="NCBI Taxonomy" id="206669"/>
    <lineage>
        <taxon>Eukaryota</taxon>
        <taxon>Metazoa</taxon>
        <taxon>Echinodermata</taxon>
        <taxon>Eleutherozoa</taxon>
        <taxon>Echinozoa</taxon>
        <taxon>Holothuroidea</taxon>
        <taxon>Aspidochirotacea</taxon>
        <taxon>Aspidochirotida</taxon>
        <taxon>Holothuriidae</taxon>
        <taxon>Holothuria</taxon>
    </lineage>
</organism>
<accession>A0A9Q1BGQ1</accession>
<reference evidence="1" key="1">
    <citation type="submission" date="2021-10" db="EMBL/GenBank/DDBJ databases">
        <title>Tropical sea cucumber genome reveals ecological adaptation and Cuvierian tubules defense mechanism.</title>
        <authorList>
            <person name="Chen T."/>
        </authorList>
    </citation>
    <scope>NUCLEOTIDE SEQUENCE</scope>
    <source>
        <strain evidence="1">Nanhai2018</strain>
        <tissue evidence="1">Muscle</tissue>
    </source>
</reference>
<sequence length="121" mass="13513">MLPEGKRAGITPRALGEPRSNVMSKNFPGREALDANLCQVSSKKWIKLVGNSCIVIGEVEGVKNRSPMGHWFLCSHFARRVVEQTLCEQVVNSLMDTLLTLPRQMTLSSIQWLGGGKFEIW</sequence>